<proteinExistence type="predicted"/>
<evidence type="ECO:0000313" key="1">
    <source>
        <dbReference type="EMBL" id="MFG6273270.1"/>
    </source>
</evidence>
<evidence type="ECO:0008006" key="3">
    <source>
        <dbReference type="Google" id="ProtNLM"/>
    </source>
</evidence>
<name>A0ABW7DQB1_9FIRM</name>
<protein>
    <recommendedName>
        <fullName evidence="3">Phage tail protein</fullName>
    </recommendedName>
</protein>
<comment type="caution">
    <text evidence="1">The sequence shown here is derived from an EMBL/GenBank/DDBJ whole genome shotgun (WGS) entry which is preliminary data.</text>
</comment>
<evidence type="ECO:0000313" key="2">
    <source>
        <dbReference type="Proteomes" id="UP001605989"/>
    </source>
</evidence>
<dbReference type="EMBL" id="JBIEKR010000006">
    <property type="protein sequence ID" value="MFG6273270.1"/>
    <property type="molecule type" value="Genomic_DNA"/>
</dbReference>
<dbReference type="Proteomes" id="UP001605989">
    <property type="component" value="Unassembled WGS sequence"/>
</dbReference>
<accession>A0ABW7DQB1</accession>
<gene>
    <name evidence="1" type="ORF">ACGTZG_08725</name>
</gene>
<reference evidence="1 2" key="1">
    <citation type="submission" date="2024-10" db="EMBL/GenBank/DDBJ databases">
        <authorList>
            <person name="Sang B.-I."/>
            <person name="Prabhaharan D."/>
        </authorList>
    </citation>
    <scope>NUCLEOTIDE SEQUENCE [LARGE SCALE GENOMIC DNA]</scope>
    <source>
        <strain evidence="1 2">MH</strain>
    </source>
</reference>
<keyword evidence="2" id="KW-1185">Reference proteome</keyword>
<sequence length="120" mass="13069">MKKEDTTVVEAEVVKDNQLALPSDQVIHLSRALPDGKDTLYLDFDKITGYTLLKCEKEAKKQDASIVVPALSQVYQSHVAAVAAGIKYDDILSLPAKDFTAIMIKTQGFLLGTASPDDTE</sequence>
<organism evidence="1 2">
    <name type="scientific">Megasphaera hexanoica</name>
    <dbReference type="NCBI Taxonomy" id="1675036"/>
    <lineage>
        <taxon>Bacteria</taxon>
        <taxon>Bacillati</taxon>
        <taxon>Bacillota</taxon>
        <taxon>Negativicutes</taxon>
        <taxon>Veillonellales</taxon>
        <taxon>Veillonellaceae</taxon>
        <taxon>Megasphaera</taxon>
    </lineage>
</organism>
<dbReference type="RefSeq" id="WP_059076848.1">
    <property type="nucleotide sequence ID" value="NZ_CP011940.1"/>
</dbReference>